<dbReference type="InterPro" id="IPR036513">
    <property type="entry name" value="STAS_dom_sf"/>
</dbReference>
<name>A0A6V8L7I5_9ACTN</name>
<protein>
    <recommendedName>
        <fullName evidence="1">STAS domain-containing protein</fullName>
    </recommendedName>
</protein>
<proteinExistence type="predicted"/>
<reference evidence="2 3" key="1">
    <citation type="submission" date="2020-03" db="EMBL/GenBank/DDBJ databases">
        <title>Whole genome shotgun sequence of Phytohabitans rumicis NBRC 108638.</title>
        <authorList>
            <person name="Komaki H."/>
            <person name="Tamura T."/>
        </authorList>
    </citation>
    <scope>NUCLEOTIDE SEQUENCE [LARGE SCALE GENOMIC DNA]</scope>
    <source>
        <strain evidence="2 3">NBRC 108638</strain>
    </source>
</reference>
<reference evidence="2 3" key="2">
    <citation type="submission" date="2020-03" db="EMBL/GenBank/DDBJ databases">
        <authorList>
            <person name="Ichikawa N."/>
            <person name="Kimura A."/>
            <person name="Kitahashi Y."/>
            <person name="Uohara A."/>
        </authorList>
    </citation>
    <scope>NUCLEOTIDE SEQUENCE [LARGE SCALE GENOMIC DNA]</scope>
    <source>
        <strain evidence="2 3">NBRC 108638</strain>
    </source>
</reference>
<comment type="caution">
    <text evidence="2">The sequence shown here is derived from an EMBL/GenBank/DDBJ whole genome shotgun (WGS) entry which is preliminary data.</text>
</comment>
<gene>
    <name evidence="2" type="ORF">Prum_068640</name>
</gene>
<accession>A0A6V8L7I5</accession>
<dbReference type="InterPro" id="IPR002645">
    <property type="entry name" value="STAS_dom"/>
</dbReference>
<feature type="domain" description="STAS" evidence="1">
    <location>
        <begin position="1"/>
        <end position="92"/>
    </location>
</feature>
<evidence type="ECO:0000313" key="2">
    <source>
        <dbReference type="EMBL" id="GFJ93222.1"/>
    </source>
</evidence>
<dbReference type="Proteomes" id="UP000482960">
    <property type="component" value="Unassembled WGS sequence"/>
</dbReference>
<dbReference type="CDD" id="cd07043">
    <property type="entry name" value="STAS_anti-anti-sigma_factors"/>
    <property type="match status" value="1"/>
</dbReference>
<organism evidence="2 3">
    <name type="scientific">Phytohabitans rumicis</name>
    <dbReference type="NCBI Taxonomy" id="1076125"/>
    <lineage>
        <taxon>Bacteria</taxon>
        <taxon>Bacillati</taxon>
        <taxon>Actinomycetota</taxon>
        <taxon>Actinomycetes</taxon>
        <taxon>Micromonosporales</taxon>
        <taxon>Micromonosporaceae</taxon>
    </lineage>
</organism>
<dbReference type="EMBL" id="BLPG01000001">
    <property type="protein sequence ID" value="GFJ93222.1"/>
    <property type="molecule type" value="Genomic_DNA"/>
</dbReference>
<keyword evidence="3" id="KW-1185">Reference proteome</keyword>
<evidence type="ECO:0000313" key="3">
    <source>
        <dbReference type="Proteomes" id="UP000482960"/>
    </source>
</evidence>
<dbReference type="Gene3D" id="3.30.750.24">
    <property type="entry name" value="STAS domain"/>
    <property type="match status" value="1"/>
</dbReference>
<sequence>MEVRGDTVHLNVVGELDHQSGDAFDQTVRAVLSGRPTMLVLDLTAVTFLSLEGVAAIVDACYRAVNGGSTLAIRPSPQVARRLHSVGLAELVTAYDAGQAGRPAAPDPARDRSP</sequence>
<dbReference type="SUPFAM" id="SSF52091">
    <property type="entry name" value="SpoIIaa-like"/>
    <property type="match status" value="1"/>
</dbReference>
<evidence type="ECO:0000259" key="1">
    <source>
        <dbReference type="PROSITE" id="PS50801"/>
    </source>
</evidence>
<dbReference type="AlphaFoldDB" id="A0A6V8L7I5"/>
<dbReference type="PROSITE" id="PS50801">
    <property type="entry name" value="STAS"/>
    <property type="match status" value="1"/>
</dbReference>
<dbReference type="Pfam" id="PF01740">
    <property type="entry name" value="STAS"/>
    <property type="match status" value="1"/>
</dbReference>